<feature type="domain" description="C2H2-type" evidence="13">
    <location>
        <begin position="372"/>
        <end position="399"/>
    </location>
</feature>
<dbReference type="PANTHER" id="PTHR24394:SF29">
    <property type="entry name" value="MYONEURIN"/>
    <property type="match status" value="1"/>
</dbReference>
<evidence type="ECO:0000256" key="5">
    <source>
        <dbReference type="ARBA" id="ARBA00022771"/>
    </source>
</evidence>
<feature type="compositionally biased region" description="Basic and acidic residues" evidence="12">
    <location>
        <begin position="132"/>
        <end position="143"/>
    </location>
</feature>
<keyword evidence="9" id="KW-0804">Transcription</keyword>
<evidence type="ECO:0000256" key="10">
    <source>
        <dbReference type="ARBA" id="ARBA00023242"/>
    </source>
</evidence>
<dbReference type="GO" id="GO:0005634">
    <property type="term" value="C:nucleus"/>
    <property type="evidence" value="ECO:0007669"/>
    <property type="project" value="UniProtKB-SubCell"/>
</dbReference>
<dbReference type="PANTHER" id="PTHR24394">
    <property type="entry name" value="ZINC FINGER PROTEIN"/>
    <property type="match status" value="1"/>
</dbReference>
<dbReference type="Pfam" id="PF00096">
    <property type="entry name" value="zf-C2H2"/>
    <property type="match status" value="3"/>
</dbReference>
<dbReference type="PROSITE" id="PS50157">
    <property type="entry name" value="ZINC_FINGER_C2H2_2"/>
    <property type="match status" value="4"/>
</dbReference>
<feature type="domain" description="C2H2-type" evidence="13">
    <location>
        <begin position="288"/>
        <end position="315"/>
    </location>
</feature>
<feature type="domain" description="C2H2-type" evidence="13">
    <location>
        <begin position="344"/>
        <end position="371"/>
    </location>
</feature>
<sequence length="578" mass="65205">MIALKTVMGSTTSENEVNEHLPCDKPKVYPCNDCGKGYEFTKLALLAHKRKCSHRESCICFVCSYNRPVHKRMPEFLPIIFQNLNFISNISNKRAKLFENRVTIQTGNSAIDSEIKHVKQSSADVSVALKGSETKGPEGKSESSDSWENSQSDDSQLNQNKKLLYVKPVSVVGSKNKLSKGKLSEISDSFENNHDGEPCNRKIYCIICDKHIFWESFGTHVLQHSIKIENSHLICPQCNQTFRSPNLYLMHFPSHLDDHDCLDCHCDHPKCFKRSAVPSAEHSYAGEGICYICLKNFNGSPSVLSHLKQHCKECPFTCDECSRSFRQTGNLQRHLLAHRGEKPHKCPQCGTGFSDPATLRNHVRTHTKETPFVCKVCKRGFSQVGNLKRHMALHVEKEKDASVLILNGGLNEKSIGVVEEEIGPEDEKSSGSDLFSDHEVRKAGDVLIYAESQGRTKKRGRNGQFKLHKTYGPFSWSSGELLHVKRELKDICQKIGLKFIFVPTVAEISGLYVCLGTVNFIIHHLLTCAWRVSLLWQERSDENGLGEGKEAEDLTGDEEMENRIVNEGKFLRNLIEEV</sequence>
<reference evidence="14" key="2">
    <citation type="submission" date="2020-06" db="EMBL/GenBank/DDBJ databases">
        <authorList>
            <person name="Sheffer M."/>
        </authorList>
    </citation>
    <scope>NUCLEOTIDE SEQUENCE</scope>
</reference>
<comment type="subcellular location">
    <subcellularLocation>
        <location evidence="1">Nucleus</location>
    </subcellularLocation>
</comment>
<dbReference type="AlphaFoldDB" id="A0A8T0FHR7"/>
<dbReference type="GO" id="GO:0000981">
    <property type="term" value="F:DNA-binding transcription factor activity, RNA polymerase II-specific"/>
    <property type="evidence" value="ECO:0007669"/>
    <property type="project" value="TreeGrafter"/>
</dbReference>
<reference evidence="14" key="1">
    <citation type="journal article" date="2020" name="bioRxiv">
        <title>Chromosome-level reference genome of the European wasp spider Argiope bruennichi: a resource for studies on range expansion and evolutionary adaptation.</title>
        <authorList>
            <person name="Sheffer M.M."/>
            <person name="Hoppe A."/>
            <person name="Krehenwinkel H."/>
            <person name="Uhl G."/>
            <person name="Kuss A.W."/>
            <person name="Jensen L."/>
            <person name="Jensen C."/>
            <person name="Gillespie R.G."/>
            <person name="Hoff K.J."/>
            <person name="Prost S."/>
        </authorList>
    </citation>
    <scope>NUCLEOTIDE SEQUENCE</scope>
</reference>
<evidence type="ECO:0000256" key="9">
    <source>
        <dbReference type="ARBA" id="ARBA00023163"/>
    </source>
</evidence>
<keyword evidence="6" id="KW-0862">Zinc</keyword>
<evidence type="ECO:0000259" key="13">
    <source>
        <dbReference type="PROSITE" id="PS50157"/>
    </source>
</evidence>
<evidence type="ECO:0000256" key="6">
    <source>
        <dbReference type="ARBA" id="ARBA00022833"/>
    </source>
</evidence>
<evidence type="ECO:0000256" key="3">
    <source>
        <dbReference type="ARBA" id="ARBA00022723"/>
    </source>
</evidence>
<protein>
    <submittedName>
        <fullName evidence="14">Zinc finger protein 169 like protein</fullName>
    </submittedName>
</protein>
<evidence type="ECO:0000256" key="1">
    <source>
        <dbReference type="ARBA" id="ARBA00004123"/>
    </source>
</evidence>
<organism evidence="14 15">
    <name type="scientific">Argiope bruennichi</name>
    <name type="common">Wasp spider</name>
    <name type="synonym">Aranea bruennichi</name>
    <dbReference type="NCBI Taxonomy" id="94029"/>
    <lineage>
        <taxon>Eukaryota</taxon>
        <taxon>Metazoa</taxon>
        <taxon>Ecdysozoa</taxon>
        <taxon>Arthropoda</taxon>
        <taxon>Chelicerata</taxon>
        <taxon>Arachnida</taxon>
        <taxon>Araneae</taxon>
        <taxon>Araneomorphae</taxon>
        <taxon>Entelegynae</taxon>
        <taxon>Araneoidea</taxon>
        <taxon>Araneidae</taxon>
        <taxon>Argiope</taxon>
    </lineage>
</organism>
<feature type="compositionally biased region" description="Low complexity" evidence="12">
    <location>
        <begin position="144"/>
        <end position="154"/>
    </location>
</feature>
<keyword evidence="15" id="KW-1185">Reference proteome</keyword>
<dbReference type="GO" id="GO:0003677">
    <property type="term" value="F:DNA binding"/>
    <property type="evidence" value="ECO:0007669"/>
    <property type="project" value="UniProtKB-KW"/>
</dbReference>
<dbReference type="FunFam" id="3.30.160.60:FF:000130">
    <property type="entry name" value="Spalt-like transcription factor 4"/>
    <property type="match status" value="1"/>
</dbReference>
<evidence type="ECO:0000256" key="4">
    <source>
        <dbReference type="ARBA" id="ARBA00022737"/>
    </source>
</evidence>
<keyword evidence="3" id="KW-0479">Metal-binding</keyword>
<name>A0A8T0FHR7_ARGBR</name>
<evidence type="ECO:0000256" key="7">
    <source>
        <dbReference type="ARBA" id="ARBA00023015"/>
    </source>
</evidence>
<comment type="caution">
    <text evidence="14">The sequence shown here is derived from an EMBL/GenBank/DDBJ whole genome shotgun (WGS) entry which is preliminary data.</text>
</comment>
<proteinExistence type="inferred from homology"/>
<dbReference type="InterPro" id="IPR036236">
    <property type="entry name" value="Znf_C2H2_sf"/>
</dbReference>
<comment type="similarity">
    <text evidence="2">Belongs to the krueppel C2H2-type zinc-finger protein family.</text>
</comment>
<feature type="domain" description="C2H2-type" evidence="13">
    <location>
        <begin position="316"/>
        <end position="343"/>
    </location>
</feature>
<evidence type="ECO:0000256" key="2">
    <source>
        <dbReference type="ARBA" id="ARBA00006991"/>
    </source>
</evidence>
<dbReference type="SUPFAM" id="SSF57667">
    <property type="entry name" value="beta-beta-alpha zinc fingers"/>
    <property type="match status" value="2"/>
</dbReference>
<evidence type="ECO:0000313" key="15">
    <source>
        <dbReference type="Proteomes" id="UP000807504"/>
    </source>
</evidence>
<dbReference type="PROSITE" id="PS00028">
    <property type="entry name" value="ZINC_FINGER_C2H2_1"/>
    <property type="match status" value="4"/>
</dbReference>
<keyword evidence="8" id="KW-0238">DNA-binding</keyword>
<dbReference type="InterPro" id="IPR013087">
    <property type="entry name" value="Znf_C2H2_type"/>
</dbReference>
<accession>A0A8T0FHR7</accession>
<evidence type="ECO:0000256" key="11">
    <source>
        <dbReference type="PROSITE-ProRule" id="PRU00042"/>
    </source>
</evidence>
<dbReference type="Gene3D" id="3.30.160.60">
    <property type="entry name" value="Classic Zinc Finger"/>
    <property type="match status" value="3"/>
</dbReference>
<dbReference type="FunFam" id="3.30.160.60:FF:000100">
    <property type="entry name" value="Zinc finger 45-like"/>
    <property type="match status" value="1"/>
</dbReference>
<gene>
    <name evidence="14" type="ORF">HNY73_009904</name>
</gene>
<dbReference type="SMART" id="SM00355">
    <property type="entry name" value="ZnF_C2H2"/>
    <property type="match status" value="7"/>
</dbReference>
<evidence type="ECO:0000256" key="8">
    <source>
        <dbReference type="ARBA" id="ARBA00023125"/>
    </source>
</evidence>
<dbReference type="Proteomes" id="UP000807504">
    <property type="component" value="Unassembled WGS sequence"/>
</dbReference>
<keyword evidence="4" id="KW-0677">Repeat</keyword>
<feature type="region of interest" description="Disordered" evidence="12">
    <location>
        <begin position="129"/>
        <end position="154"/>
    </location>
</feature>
<dbReference type="GO" id="GO:0008270">
    <property type="term" value="F:zinc ion binding"/>
    <property type="evidence" value="ECO:0007669"/>
    <property type="project" value="UniProtKB-KW"/>
</dbReference>
<keyword evidence="7" id="KW-0805">Transcription regulation</keyword>
<keyword evidence="10" id="KW-0539">Nucleus</keyword>
<keyword evidence="5 11" id="KW-0863">Zinc-finger</keyword>
<evidence type="ECO:0000313" key="14">
    <source>
        <dbReference type="EMBL" id="KAF8788403.1"/>
    </source>
</evidence>
<dbReference type="FunFam" id="3.30.160.60:FF:001156">
    <property type="entry name" value="Zinc finger protein 407"/>
    <property type="match status" value="1"/>
</dbReference>
<dbReference type="EMBL" id="JABXBU010000015">
    <property type="protein sequence ID" value="KAF8788403.1"/>
    <property type="molecule type" value="Genomic_DNA"/>
</dbReference>
<evidence type="ECO:0000256" key="12">
    <source>
        <dbReference type="SAM" id="MobiDB-lite"/>
    </source>
</evidence>